<name>A0AAV8QA02_ENSVE</name>
<comment type="caution">
    <text evidence="1">The sequence shown here is derived from an EMBL/GenBank/DDBJ whole genome shotgun (WGS) entry which is preliminary data.</text>
</comment>
<dbReference type="AlphaFoldDB" id="A0AAV8QA02"/>
<keyword evidence="2" id="KW-1185">Reference proteome</keyword>
<dbReference type="Proteomes" id="UP001222027">
    <property type="component" value="Unassembled WGS sequence"/>
</dbReference>
<dbReference type="EMBL" id="JAQQAF010000002">
    <property type="protein sequence ID" value="KAJ8504862.1"/>
    <property type="molecule type" value="Genomic_DNA"/>
</dbReference>
<gene>
    <name evidence="1" type="ORF">OPV22_005748</name>
</gene>
<proteinExistence type="predicted"/>
<reference evidence="1 2" key="1">
    <citation type="submission" date="2022-12" db="EMBL/GenBank/DDBJ databases">
        <title>Chromosome-scale assembly of the Ensete ventricosum genome.</title>
        <authorList>
            <person name="Dussert Y."/>
            <person name="Stocks J."/>
            <person name="Wendawek A."/>
            <person name="Woldeyes F."/>
            <person name="Nichols R.A."/>
            <person name="Borrell J.S."/>
        </authorList>
    </citation>
    <scope>NUCLEOTIDE SEQUENCE [LARGE SCALE GENOMIC DNA]</scope>
    <source>
        <strain evidence="2">cv. Maze</strain>
        <tissue evidence="1">Seeds</tissue>
    </source>
</reference>
<evidence type="ECO:0000313" key="1">
    <source>
        <dbReference type="EMBL" id="KAJ8504862.1"/>
    </source>
</evidence>
<protein>
    <submittedName>
        <fullName evidence="1">Uncharacterized protein</fullName>
    </submittedName>
</protein>
<accession>A0AAV8QA02</accession>
<evidence type="ECO:0000313" key="2">
    <source>
        <dbReference type="Proteomes" id="UP001222027"/>
    </source>
</evidence>
<organism evidence="1 2">
    <name type="scientific">Ensete ventricosum</name>
    <name type="common">Abyssinian banana</name>
    <name type="synonym">Musa ensete</name>
    <dbReference type="NCBI Taxonomy" id="4639"/>
    <lineage>
        <taxon>Eukaryota</taxon>
        <taxon>Viridiplantae</taxon>
        <taxon>Streptophyta</taxon>
        <taxon>Embryophyta</taxon>
        <taxon>Tracheophyta</taxon>
        <taxon>Spermatophyta</taxon>
        <taxon>Magnoliopsida</taxon>
        <taxon>Liliopsida</taxon>
        <taxon>Zingiberales</taxon>
        <taxon>Musaceae</taxon>
        <taxon>Ensete</taxon>
    </lineage>
</organism>
<sequence>MAQVRQRANLDVTVSFVDPVEGWLLYVSTDDVRHTGKTYQHAPQTQARHTVLGSLSKPVKSSELQIAGSAQ</sequence>